<dbReference type="OrthoDB" id="7873828at2"/>
<sequence>MSMTRPDILTRAWLTLIVLSGVSTLAAAAITAGYDARIAGAIVLFLALMKARLILSRYLGLADAPSWRRGFNLSLTLFMLGALGLYLIPSF</sequence>
<name>A0A1N7HKR6_9RHOB</name>
<evidence type="ECO:0000313" key="7">
    <source>
        <dbReference type="EMBL" id="SIS25288.1"/>
    </source>
</evidence>
<keyword evidence="3 6" id="KW-0812">Transmembrane</keyword>
<dbReference type="EMBL" id="FTNV01000004">
    <property type="protein sequence ID" value="SIS25288.1"/>
    <property type="molecule type" value="Genomic_DNA"/>
</dbReference>
<evidence type="ECO:0000256" key="1">
    <source>
        <dbReference type="ARBA" id="ARBA00004651"/>
    </source>
</evidence>
<organism evidence="7 8">
    <name type="scientific">Roseovarius nanhaiticus</name>
    <dbReference type="NCBI Taxonomy" id="573024"/>
    <lineage>
        <taxon>Bacteria</taxon>
        <taxon>Pseudomonadati</taxon>
        <taxon>Pseudomonadota</taxon>
        <taxon>Alphaproteobacteria</taxon>
        <taxon>Rhodobacterales</taxon>
        <taxon>Roseobacteraceae</taxon>
        <taxon>Roseovarius</taxon>
    </lineage>
</organism>
<accession>A0A1N7HKR6</accession>
<gene>
    <name evidence="7" type="ORF">SAMN05421666_3234</name>
</gene>
<evidence type="ECO:0000256" key="5">
    <source>
        <dbReference type="ARBA" id="ARBA00023136"/>
    </source>
</evidence>
<feature type="transmembrane region" description="Helical" evidence="6">
    <location>
        <begin position="38"/>
        <end position="59"/>
    </location>
</feature>
<keyword evidence="4 6" id="KW-1133">Transmembrane helix</keyword>
<evidence type="ECO:0000256" key="4">
    <source>
        <dbReference type="ARBA" id="ARBA00022989"/>
    </source>
</evidence>
<protein>
    <submittedName>
        <fullName evidence="7">Cytochrome C oxidase subunit IV</fullName>
    </submittedName>
</protein>
<evidence type="ECO:0000256" key="3">
    <source>
        <dbReference type="ARBA" id="ARBA00022692"/>
    </source>
</evidence>
<proteinExistence type="predicted"/>
<evidence type="ECO:0000256" key="2">
    <source>
        <dbReference type="ARBA" id="ARBA00022475"/>
    </source>
</evidence>
<evidence type="ECO:0000313" key="8">
    <source>
        <dbReference type="Proteomes" id="UP000186019"/>
    </source>
</evidence>
<dbReference type="Proteomes" id="UP000186019">
    <property type="component" value="Unassembled WGS sequence"/>
</dbReference>
<dbReference type="STRING" id="573024.SAMN05216208_3210"/>
<dbReference type="InterPro" id="IPR005171">
    <property type="entry name" value="Cyt_c_oxidase_su4_prok"/>
</dbReference>
<keyword evidence="2" id="KW-1003">Cell membrane</keyword>
<keyword evidence="5 6" id="KW-0472">Membrane</keyword>
<dbReference type="GO" id="GO:0005886">
    <property type="term" value="C:plasma membrane"/>
    <property type="evidence" value="ECO:0007669"/>
    <property type="project" value="UniProtKB-SubCell"/>
</dbReference>
<keyword evidence="8" id="KW-1185">Reference proteome</keyword>
<reference evidence="7 8" key="1">
    <citation type="submission" date="2017-01" db="EMBL/GenBank/DDBJ databases">
        <authorList>
            <person name="Mah S.A."/>
            <person name="Swanson W.J."/>
            <person name="Moy G.W."/>
            <person name="Vacquier V.D."/>
        </authorList>
    </citation>
    <scope>NUCLEOTIDE SEQUENCE [LARGE SCALE GENOMIC DNA]</scope>
    <source>
        <strain evidence="7 8">DSM 29590</strain>
    </source>
</reference>
<dbReference type="AlphaFoldDB" id="A0A1N7HKR6"/>
<evidence type="ECO:0000256" key="6">
    <source>
        <dbReference type="SAM" id="Phobius"/>
    </source>
</evidence>
<dbReference type="Pfam" id="PF03626">
    <property type="entry name" value="COX4_pro"/>
    <property type="match status" value="1"/>
</dbReference>
<feature type="transmembrane region" description="Helical" evidence="6">
    <location>
        <begin position="71"/>
        <end position="88"/>
    </location>
</feature>
<comment type="subcellular location">
    <subcellularLocation>
        <location evidence="1">Cell membrane</location>
        <topology evidence="1">Multi-pass membrane protein</topology>
    </subcellularLocation>
</comment>